<sequence length="157" mass="17915">MVSPLHSPLQAPVSKRDMDVQVYQIKYPCPLLGRHQLGVMHRIRYSLAINAISDHVQLCKARRFEIYSGTNLPSYLCSPPSLPRSTRESSSSQRLQLDYEGQNAIGVEIFVKEEVETTQELYKKVISGDTPVRILPFLNRQNYPQSSLKLRGPRAFK</sequence>
<proteinExistence type="predicted"/>
<dbReference type="Proteomes" id="UP000675881">
    <property type="component" value="Chromosome 15"/>
</dbReference>
<keyword evidence="2" id="KW-1185">Reference proteome</keyword>
<protein>
    <submittedName>
        <fullName evidence="1">(salmon louse) hypothetical protein</fullName>
    </submittedName>
</protein>
<dbReference type="AlphaFoldDB" id="A0A7R8H4L6"/>
<evidence type="ECO:0000313" key="2">
    <source>
        <dbReference type="Proteomes" id="UP000675881"/>
    </source>
</evidence>
<name>A0A7R8H4L6_LEPSM</name>
<organism evidence="1 2">
    <name type="scientific">Lepeophtheirus salmonis</name>
    <name type="common">Salmon louse</name>
    <name type="synonym">Caligus salmonis</name>
    <dbReference type="NCBI Taxonomy" id="72036"/>
    <lineage>
        <taxon>Eukaryota</taxon>
        <taxon>Metazoa</taxon>
        <taxon>Ecdysozoa</taxon>
        <taxon>Arthropoda</taxon>
        <taxon>Crustacea</taxon>
        <taxon>Multicrustacea</taxon>
        <taxon>Hexanauplia</taxon>
        <taxon>Copepoda</taxon>
        <taxon>Siphonostomatoida</taxon>
        <taxon>Caligidae</taxon>
        <taxon>Lepeophtheirus</taxon>
    </lineage>
</organism>
<evidence type="ECO:0000313" key="1">
    <source>
        <dbReference type="EMBL" id="CAF2861553.1"/>
    </source>
</evidence>
<dbReference type="EMBL" id="HG994594">
    <property type="protein sequence ID" value="CAF2861553.1"/>
    <property type="molecule type" value="Genomic_DNA"/>
</dbReference>
<gene>
    <name evidence="1" type="ORF">LSAA_5946</name>
</gene>
<accession>A0A7R8H4L6</accession>
<reference evidence="1" key="1">
    <citation type="submission" date="2021-02" db="EMBL/GenBank/DDBJ databases">
        <authorList>
            <person name="Bekaert M."/>
        </authorList>
    </citation>
    <scope>NUCLEOTIDE SEQUENCE</scope>
    <source>
        <strain evidence="1">IoA-00</strain>
    </source>
</reference>